<comment type="caution">
    <text evidence="2">The sequence shown here is derived from an EMBL/GenBank/DDBJ whole genome shotgun (WGS) entry which is preliminary data.</text>
</comment>
<dbReference type="AlphaFoldDB" id="A0A9Q3H9D9"/>
<evidence type="ECO:0000256" key="1">
    <source>
        <dbReference type="SAM" id="MobiDB-lite"/>
    </source>
</evidence>
<dbReference type="Pfam" id="PF02992">
    <property type="entry name" value="Transposase_21"/>
    <property type="match status" value="1"/>
</dbReference>
<evidence type="ECO:0000313" key="2">
    <source>
        <dbReference type="EMBL" id="MBW0493885.1"/>
    </source>
</evidence>
<dbReference type="EMBL" id="AVOT02012293">
    <property type="protein sequence ID" value="MBW0493885.1"/>
    <property type="molecule type" value="Genomic_DNA"/>
</dbReference>
<dbReference type="OrthoDB" id="3039677at2759"/>
<sequence>MNDPPFISIPGALAFLIYVYSFNAPGKSSRLASIGPIMLIFLNISPSEGLKLENVYVARLIPGQKEPTSLQLNYLLTPLINVLKGLYQGYHFSPTSTGPSGSFIPVSILTVIADVVAICKLTGFISHSGNHFCTFCCIHKAQMAEIGPQFHYRHTYPNYKSTILKWLWATPKQTQAILSKYGDHAAFKLCIPEAQSKIYFRSRRKSNDTRSSDSDSLTSNSSLDQITSREALSLRRDTTKIMIESIPTTSTQQKDFTMPTPNMQHPSSGSMEIPSFDVNYIPTSEFPSELDISALSDHKIKVKALDHLQ</sequence>
<reference evidence="2" key="1">
    <citation type="submission" date="2021-03" db="EMBL/GenBank/DDBJ databases">
        <title>Draft genome sequence of rust myrtle Austropuccinia psidii MF-1, a brazilian biotype.</title>
        <authorList>
            <person name="Quecine M.C."/>
            <person name="Pachon D.M.R."/>
            <person name="Bonatelli M.L."/>
            <person name="Correr F.H."/>
            <person name="Franceschini L.M."/>
            <person name="Leite T.F."/>
            <person name="Margarido G.R.A."/>
            <person name="Almeida C.A."/>
            <person name="Ferrarezi J.A."/>
            <person name="Labate C.A."/>
        </authorList>
    </citation>
    <scope>NUCLEOTIDE SEQUENCE</scope>
    <source>
        <strain evidence="2">MF-1</strain>
    </source>
</reference>
<dbReference type="InterPro" id="IPR004242">
    <property type="entry name" value="Transposase_21"/>
</dbReference>
<feature type="region of interest" description="Disordered" evidence="1">
    <location>
        <begin position="202"/>
        <end position="224"/>
    </location>
</feature>
<name>A0A9Q3H9D9_9BASI</name>
<proteinExistence type="predicted"/>
<keyword evidence="3" id="KW-1185">Reference proteome</keyword>
<evidence type="ECO:0000313" key="3">
    <source>
        <dbReference type="Proteomes" id="UP000765509"/>
    </source>
</evidence>
<accession>A0A9Q3H9D9</accession>
<feature type="region of interest" description="Disordered" evidence="1">
    <location>
        <begin position="243"/>
        <end position="270"/>
    </location>
</feature>
<feature type="compositionally biased region" description="Polar residues" evidence="1">
    <location>
        <begin position="246"/>
        <end position="270"/>
    </location>
</feature>
<organism evidence="2 3">
    <name type="scientific">Austropuccinia psidii MF-1</name>
    <dbReference type="NCBI Taxonomy" id="1389203"/>
    <lineage>
        <taxon>Eukaryota</taxon>
        <taxon>Fungi</taxon>
        <taxon>Dikarya</taxon>
        <taxon>Basidiomycota</taxon>
        <taxon>Pucciniomycotina</taxon>
        <taxon>Pucciniomycetes</taxon>
        <taxon>Pucciniales</taxon>
        <taxon>Sphaerophragmiaceae</taxon>
        <taxon>Austropuccinia</taxon>
    </lineage>
</organism>
<protein>
    <submittedName>
        <fullName evidence="2">Uncharacterized protein</fullName>
    </submittedName>
</protein>
<dbReference type="Proteomes" id="UP000765509">
    <property type="component" value="Unassembled WGS sequence"/>
</dbReference>
<feature type="compositionally biased region" description="Low complexity" evidence="1">
    <location>
        <begin position="214"/>
        <end position="224"/>
    </location>
</feature>
<gene>
    <name evidence="2" type="ORF">O181_033600</name>
</gene>